<dbReference type="InterPro" id="IPR034660">
    <property type="entry name" value="DinB/YfiT-like"/>
</dbReference>
<evidence type="ECO:0000313" key="3">
    <source>
        <dbReference type="EMBL" id="MFB9326906.1"/>
    </source>
</evidence>
<dbReference type="EMBL" id="JBHMDO010000022">
    <property type="protein sequence ID" value="MFB9326906.1"/>
    <property type="molecule type" value="Genomic_DNA"/>
</dbReference>
<comment type="similarity">
    <text evidence="1">Belongs to the DinB family.</text>
</comment>
<dbReference type="Gene3D" id="1.20.120.450">
    <property type="entry name" value="dinb family like domain"/>
    <property type="match status" value="1"/>
</dbReference>
<evidence type="ECO:0000256" key="2">
    <source>
        <dbReference type="ARBA" id="ARBA00022723"/>
    </source>
</evidence>
<evidence type="ECO:0000256" key="1">
    <source>
        <dbReference type="ARBA" id="ARBA00008635"/>
    </source>
</evidence>
<gene>
    <name evidence="3" type="ORF">ACFFSY_13345</name>
</gene>
<dbReference type="SUPFAM" id="SSF109854">
    <property type="entry name" value="DinB/YfiT-like putative metalloenzymes"/>
    <property type="match status" value="1"/>
</dbReference>
<dbReference type="RefSeq" id="WP_377494631.1">
    <property type="nucleotide sequence ID" value="NZ_JBHMDO010000022.1"/>
</dbReference>
<evidence type="ECO:0000313" key="4">
    <source>
        <dbReference type="Proteomes" id="UP001589747"/>
    </source>
</evidence>
<dbReference type="Pfam" id="PF05163">
    <property type="entry name" value="DinB"/>
    <property type="match status" value="1"/>
</dbReference>
<sequence length="166" mass="18547">MFTSIASFEAGWIHESKATQRVMDALTDDSLGQAVTPLNRTLGQLAWHIASTQHEMLTRTGLEFPAACHGEKAPASAKAIADAYRVSSAALLDAIKAQWNDDKLHETADMYGDQWRNGMTLHILIMHEVHHRGQMTVLMRQAGLRVPDLYGPTREDWIEWGQEPAL</sequence>
<protein>
    <submittedName>
        <fullName evidence="3">DinB family protein</fullName>
    </submittedName>
</protein>
<name>A0ABV5KQN8_9BACL</name>
<dbReference type="InterPro" id="IPR007837">
    <property type="entry name" value="DinB"/>
</dbReference>
<dbReference type="Proteomes" id="UP001589747">
    <property type="component" value="Unassembled WGS sequence"/>
</dbReference>
<organism evidence="3 4">
    <name type="scientific">Paenibacillus aurantiacus</name>
    <dbReference type="NCBI Taxonomy" id="1936118"/>
    <lineage>
        <taxon>Bacteria</taxon>
        <taxon>Bacillati</taxon>
        <taxon>Bacillota</taxon>
        <taxon>Bacilli</taxon>
        <taxon>Bacillales</taxon>
        <taxon>Paenibacillaceae</taxon>
        <taxon>Paenibacillus</taxon>
    </lineage>
</organism>
<comment type="caution">
    <text evidence="3">The sequence shown here is derived from an EMBL/GenBank/DDBJ whole genome shotgun (WGS) entry which is preliminary data.</text>
</comment>
<reference evidence="3 4" key="1">
    <citation type="submission" date="2024-09" db="EMBL/GenBank/DDBJ databases">
        <authorList>
            <person name="Sun Q."/>
            <person name="Mori K."/>
        </authorList>
    </citation>
    <scope>NUCLEOTIDE SEQUENCE [LARGE SCALE GENOMIC DNA]</scope>
    <source>
        <strain evidence="3 4">TISTR 2452</strain>
    </source>
</reference>
<keyword evidence="2" id="KW-0479">Metal-binding</keyword>
<keyword evidence="4" id="KW-1185">Reference proteome</keyword>
<proteinExistence type="inferred from homology"/>
<accession>A0ABV5KQN8</accession>